<gene>
    <name evidence="4" type="ORF">WOLCODRAFT_102214</name>
</gene>
<feature type="domain" description="THUMP" evidence="3">
    <location>
        <begin position="158"/>
        <end position="264"/>
    </location>
</feature>
<dbReference type="GO" id="GO:0006400">
    <property type="term" value="P:tRNA modification"/>
    <property type="evidence" value="ECO:0007669"/>
    <property type="project" value="InterPro"/>
</dbReference>
<feature type="compositionally biased region" description="Acidic residues" evidence="2">
    <location>
        <begin position="76"/>
        <end position="88"/>
    </location>
</feature>
<reference evidence="4 5" key="1">
    <citation type="journal article" date="2012" name="Science">
        <title>The Paleozoic origin of enzymatic lignin decomposition reconstructed from 31 fungal genomes.</title>
        <authorList>
            <person name="Floudas D."/>
            <person name="Binder M."/>
            <person name="Riley R."/>
            <person name="Barry K."/>
            <person name="Blanchette R.A."/>
            <person name="Henrissat B."/>
            <person name="Martinez A.T."/>
            <person name="Otillar R."/>
            <person name="Spatafora J.W."/>
            <person name="Yadav J.S."/>
            <person name="Aerts A."/>
            <person name="Benoit I."/>
            <person name="Boyd A."/>
            <person name="Carlson A."/>
            <person name="Copeland A."/>
            <person name="Coutinho P.M."/>
            <person name="de Vries R.P."/>
            <person name="Ferreira P."/>
            <person name="Findley K."/>
            <person name="Foster B."/>
            <person name="Gaskell J."/>
            <person name="Glotzer D."/>
            <person name="Gorecki P."/>
            <person name="Heitman J."/>
            <person name="Hesse C."/>
            <person name="Hori C."/>
            <person name="Igarashi K."/>
            <person name="Jurgens J.A."/>
            <person name="Kallen N."/>
            <person name="Kersten P."/>
            <person name="Kohler A."/>
            <person name="Kuees U."/>
            <person name="Kumar T.K.A."/>
            <person name="Kuo A."/>
            <person name="LaButti K."/>
            <person name="Larrondo L.F."/>
            <person name="Lindquist E."/>
            <person name="Ling A."/>
            <person name="Lombard V."/>
            <person name="Lucas S."/>
            <person name="Lundell T."/>
            <person name="Martin R."/>
            <person name="McLaughlin D.J."/>
            <person name="Morgenstern I."/>
            <person name="Morin E."/>
            <person name="Murat C."/>
            <person name="Nagy L.G."/>
            <person name="Nolan M."/>
            <person name="Ohm R.A."/>
            <person name="Patyshakuliyeva A."/>
            <person name="Rokas A."/>
            <person name="Ruiz-Duenas F.J."/>
            <person name="Sabat G."/>
            <person name="Salamov A."/>
            <person name="Samejima M."/>
            <person name="Schmutz J."/>
            <person name="Slot J.C."/>
            <person name="St John F."/>
            <person name="Stenlid J."/>
            <person name="Sun H."/>
            <person name="Sun S."/>
            <person name="Syed K."/>
            <person name="Tsang A."/>
            <person name="Wiebenga A."/>
            <person name="Young D."/>
            <person name="Pisabarro A."/>
            <person name="Eastwood D.C."/>
            <person name="Martin F."/>
            <person name="Cullen D."/>
            <person name="Grigoriev I.V."/>
            <person name="Hibbett D.S."/>
        </authorList>
    </citation>
    <scope>NUCLEOTIDE SEQUENCE [LARGE SCALE GENOMIC DNA]</scope>
    <source>
        <strain evidence="4 5">MD-104</strain>
    </source>
</reference>
<accession>A0A2H3JJW0</accession>
<dbReference type="GO" id="GO:0003723">
    <property type="term" value="F:RNA binding"/>
    <property type="evidence" value="ECO:0007669"/>
    <property type="project" value="UniProtKB-UniRule"/>
</dbReference>
<dbReference type="Pfam" id="PF02926">
    <property type="entry name" value="THUMP"/>
    <property type="match status" value="1"/>
</dbReference>
<dbReference type="PROSITE" id="PS51165">
    <property type="entry name" value="THUMP"/>
    <property type="match status" value="1"/>
</dbReference>
<evidence type="ECO:0000256" key="2">
    <source>
        <dbReference type="SAM" id="MobiDB-lite"/>
    </source>
</evidence>
<evidence type="ECO:0000313" key="5">
    <source>
        <dbReference type="Proteomes" id="UP000218811"/>
    </source>
</evidence>
<proteinExistence type="predicted"/>
<protein>
    <recommendedName>
        <fullName evidence="3">THUMP domain-containing protein</fullName>
    </recommendedName>
</protein>
<keyword evidence="5" id="KW-1185">Reference proteome</keyword>
<evidence type="ECO:0000313" key="4">
    <source>
        <dbReference type="EMBL" id="PCH42476.1"/>
    </source>
</evidence>
<dbReference type="OMA" id="MNEKACV"/>
<dbReference type="EMBL" id="KB468124">
    <property type="protein sequence ID" value="PCH42476.1"/>
    <property type="molecule type" value="Genomic_DNA"/>
</dbReference>
<dbReference type="PANTHER" id="PTHR13452">
    <property type="entry name" value="THUMP DOMAIN CONTAINING PROTEIN 1-RELATED"/>
    <property type="match status" value="1"/>
</dbReference>
<evidence type="ECO:0000259" key="3">
    <source>
        <dbReference type="PROSITE" id="PS51165"/>
    </source>
</evidence>
<dbReference type="Proteomes" id="UP000218811">
    <property type="component" value="Unassembled WGS sequence"/>
</dbReference>
<sequence>MAEGKRKSNGKDKGRRRYRSDGTPIWTQPSISGPGVWVSCVKGKEKQTVGELYELFENIASELWPDDSLKAAQGEDGSDDSEEEDDGDIEKQIAKEVASMKRPRKEQRFANCQINTPCGAKSVHVAVIECTQVLQPVVFISCKPPVDPVQLVVKHVQNIAETGVTHTRYTQRLTPVSGTCVANIPEIQSLCKRVITPFFESDPERSYRYKIELRMRNHNTLARPVLIQELAKCIPEQHAVDLDNAEVFVLVEVFKSVCGLSVVKDYYKLQKFNVMEIANSTNAKVDECGRVTEKSEGTTSHP</sequence>
<keyword evidence="1" id="KW-0694">RNA-binding</keyword>
<dbReference type="InterPro" id="IPR040183">
    <property type="entry name" value="THUMPD1-like"/>
</dbReference>
<dbReference type="Gene3D" id="3.30.2300.10">
    <property type="entry name" value="THUMP superfamily"/>
    <property type="match status" value="1"/>
</dbReference>
<evidence type="ECO:0000256" key="1">
    <source>
        <dbReference type="PROSITE-ProRule" id="PRU00529"/>
    </source>
</evidence>
<name>A0A2H3JJW0_WOLCO</name>
<feature type="region of interest" description="Disordered" evidence="2">
    <location>
        <begin position="66"/>
        <end position="89"/>
    </location>
</feature>
<dbReference type="FunFam" id="3.30.2300.10:FF:000001">
    <property type="entry name" value="THUMP domain-containing protein 1"/>
    <property type="match status" value="1"/>
</dbReference>
<feature type="compositionally biased region" description="Basic and acidic residues" evidence="2">
    <location>
        <begin position="1"/>
        <end position="12"/>
    </location>
</feature>
<dbReference type="SUPFAM" id="SSF143437">
    <property type="entry name" value="THUMP domain-like"/>
    <property type="match status" value="1"/>
</dbReference>
<dbReference type="PANTHER" id="PTHR13452:SF10">
    <property type="entry name" value="THUMP DOMAIN-CONTAINING PROTEIN 1"/>
    <property type="match status" value="1"/>
</dbReference>
<feature type="region of interest" description="Disordered" evidence="2">
    <location>
        <begin position="1"/>
        <end position="32"/>
    </location>
</feature>
<dbReference type="STRING" id="742152.A0A2H3JJW0"/>
<dbReference type="AlphaFoldDB" id="A0A2H3JJW0"/>
<dbReference type="InterPro" id="IPR004114">
    <property type="entry name" value="THUMP_dom"/>
</dbReference>
<dbReference type="CDD" id="cd11717">
    <property type="entry name" value="THUMP_THUMPD1_like"/>
    <property type="match status" value="1"/>
</dbReference>
<organism evidence="4 5">
    <name type="scientific">Wolfiporia cocos (strain MD-104)</name>
    <name type="common">Brown rot fungus</name>
    <dbReference type="NCBI Taxonomy" id="742152"/>
    <lineage>
        <taxon>Eukaryota</taxon>
        <taxon>Fungi</taxon>
        <taxon>Dikarya</taxon>
        <taxon>Basidiomycota</taxon>
        <taxon>Agaricomycotina</taxon>
        <taxon>Agaricomycetes</taxon>
        <taxon>Polyporales</taxon>
        <taxon>Phaeolaceae</taxon>
        <taxon>Wolfiporia</taxon>
    </lineage>
</organism>
<dbReference type="OrthoDB" id="367221at2759"/>